<keyword evidence="6" id="KW-0175">Coiled coil</keyword>
<dbReference type="PANTHER" id="PTHR43531:SF11">
    <property type="entry name" value="METHYL-ACCEPTING CHEMOTAXIS PROTEIN 3"/>
    <property type="match status" value="1"/>
</dbReference>
<feature type="region of interest" description="Disordered" evidence="7">
    <location>
        <begin position="641"/>
        <end position="697"/>
    </location>
</feature>
<keyword evidence="3 5" id="KW-0807">Transducer</keyword>
<protein>
    <recommendedName>
        <fullName evidence="13">Methyl-accepting chemotaxis protein</fullName>
    </recommendedName>
</protein>
<comment type="similarity">
    <text evidence="4">Belongs to the methyl-accepting chemotaxis (MCP) protein family.</text>
</comment>
<feature type="region of interest" description="Disordered" evidence="7">
    <location>
        <begin position="423"/>
        <end position="457"/>
    </location>
</feature>
<comment type="caution">
    <text evidence="11">The sequence shown here is derived from an EMBL/GenBank/DDBJ whole genome shotgun (WGS) entry which is preliminary data.</text>
</comment>
<evidence type="ECO:0000256" key="5">
    <source>
        <dbReference type="PROSITE-ProRule" id="PRU00284"/>
    </source>
</evidence>
<feature type="compositionally biased region" description="Low complexity" evidence="7">
    <location>
        <begin position="425"/>
        <end position="444"/>
    </location>
</feature>
<keyword evidence="12" id="KW-1185">Reference proteome</keyword>
<feature type="compositionally biased region" description="Polar residues" evidence="7">
    <location>
        <begin position="641"/>
        <end position="659"/>
    </location>
</feature>
<gene>
    <name evidence="11" type="ORF">L861_06000</name>
</gene>
<dbReference type="AlphaFoldDB" id="S2L705"/>
<feature type="transmembrane region" description="Helical" evidence="8">
    <location>
        <begin position="324"/>
        <end position="346"/>
    </location>
</feature>
<evidence type="ECO:0000256" key="7">
    <source>
        <dbReference type="SAM" id="MobiDB-lite"/>
    </source>
</evidence>
<accession>S2L705</accession>
<dbReference type="PROSITE" id="PS50885">
    <property type="entry name" value="HAMP"/>
    <property type="match status" value="1"/>
</dbReference>
<evidence type="ECO:0000313" key="11">
    <source>
        <dbReference type="EMBL" id="EPC00491.1"/>
    </source>
</evidence>
<dbReference type="Proteomes" id="UP000014463">
    <property type="component" value="Unassembled WGS sequence"/>
</dbReference>
<evidence type="ECO:0008006" key="13">
    <source>
        <dbReference type="Google" id="ProtNLM"/>
    </source>
</evidence>
<feature type="domain" description="HAMP" evidence="10">
    <location>
        <begin position="346"/>
        <end position="398"/>
    </location>
</feature>
<dbReference type="PATRIC" id="fig|1121939.11.peg.3968"/>
<dbReference type="RefSeq" id="WP_016418478.1">
    <property type="nucleotide sequence ID" value="NZ_AUAB01000039.1"/>
</dbReference>
<dbReference type="Pfam" id="PF12729">
    <property type="entry name" value="4HB_MCP_1"/>
    <property type="match status" value="1"/>
</dbReference>
<dbReference type="EMBL" id="ASTJ01000040">
    <property type="protein sequence ID" value="EPC00491.1"/>
    <property type="molecule type" value="Genomic_DNA"/>
</dbReference>
<dbReference type="SMART" id="SM00304">
    <property type="entry name" value="HAMP"/>
    <property type="match status" value="1"/>
</dbReference>
<evidence type="ECO:0000256" key="3">
    <source>
        <dbReference type="ARBA" id="ARBA00023224"/>
    </source>
</evidence>
<dbReference type="PANTHER" id="PTHR43531">
    <property type="entry name" value="PROTEIN ICFG"/>
    <property type="match status" value="1"/>
</dbReference>
<dbReference type="Gene3D" id="1.10.287.950">
    <property type="entry name" value="Methyl-accepting chemotaxis protein"/>
    <property type="match status" value="1"/>
</dbReference>
<dbReference type="eggNOG" id="COG0840">
    <property type="taxonomic scope" value="Bacteria"/>
</dbReference>
<dbReference type="InterPro" id="IPR051310">
    <property type="entry name" value="MCP_chemotaxis"/>
</dbReference>
<dbReference type="InterPro" id="IPR024478">
    <property type="entry name" value="HlyB_4HB_MCP"/>
</dbReference>
<evidence type="ECO:0000256" key="1">
    <source>
        <dbReference type="ARBA" id="ARBA00004370"/>
    </source>
</evidence>
<keyword evidence="8" id="KW-0472">Membrane</keyword>
<feature type="coiled-coil region" evidence="6">
    <location>
        <begin position="596"/>
        <end position="627"/>
    </location>
</feature>
<dbReference type="FunFam" id="1.10.287.950:FF:000001">
    <property type="entry name" value="Methyl-accepting chemotaxis sensory transducer"/>
    <property type="match status" value="1"/>
</dbReference>
<proteinExistence type="inferred from homology"/>
<evidence type="ECO:0000259" key="9">
    <source>
        <dbReference type="PROSITE" id="PS50111"/>
    </source>
</evidence>
<feature type="compositionally biased region" description="Basic and acidic residues" evidence="7">
    <location>
        <begin position="661"/>
        <end position="673"/>
    </location>
</feature>
<evidence type="ECO:0000313" key="12">
    <source>
        <dbReference type="Proteomes" id="UP000014463"/>
    </source>
</evidence>
<keyword evidence="8" id="KW-0812">Transmembrane</keyword>
<keyword evidence="8" id="KW-1133">Transmembrane helix</keyword>
<dbReference type="STRING" id="1121939.L861_06000"/>
<sequence length="697" mass="74154">MRLTLKAKLGATFATIVLLAGAGMFFGINKLGQLNETFNETLNENVERVQLINRLDAEAVRIDRGESDFILAESNAEMDEYATEIEDGAATVADLTDRLYALSGATGRAQLDAFRVEWEKFLASDAEVQKYGRQQSIRIARRIMQDEGRDGYLAVLESVESLAEQLSGSASTAVGAVSRDNGAEQYQAVTDIIPALLRVRVNLLNVLTSADNPEAQQRYAEVVETRVSELQAQVDKASRLLSREHRASFDAIETGIAEWLPVLNEALAKGLENGDYMAVQVANTTSLEARRAATAILENMKTRLEAEVDQAKVDSAAAYERSRVILIGILAAAVLISIIAATWIVLNITRAVSSALGFANAVAAGDLNASAQVKSNDEMKDLVDALNAMAAKLREVVGEVTGAVRNVASGSQEMAATAEQLSQGATEQAASAEEASSSMEQMTANIKQSADNASQTQKIARDAANDAEVSGQAVAEAVGAMETIAEKILIVQEIARQTDLLALNAAVEAARAGEHGRGFAVVAAEVRKLAERSQAAAQEISGLSGDTVKAAQSAGEMLTKLVPDIKKSAELIAEISAASNEQNAGASQVNVAIQQLDKVTQQNTSASEEMSATAEELSSQAEQLQAAIAYFRVDEQPALLTNGTRPASASTAPKSQVSSRPRRDLAVRNEKAKGGFALDMGHADDELDAEFERHETT</sequence>
<dbReference type="InterPro" id="IPR003660">
    <property type="entry name" value="HAMP_dom"/>
</dbReference>
<dbReference type="Pfam" id="PF00015">
    <property type="entry name" value="MCPsignal"/>
    <property type="match status" value="1"/>
</dbReference>
<reference evidence="11 12" key="1">
    <citation type="journal article" date="2013" name="Genome Announc.">
        <title>Draft genome sequence of the moderately halophilic gammaproteobacterium Halomonas anticariensis FP35.</title>
        <authorList>
            <person name="Tahrioui A."/>
            <person name="Quesada E."/>
            <person name="Llamas I."/>
        </authorList>
    </citation>
    <scope>NUCLEOTIDE SEQUENCE [LARGE SCALE GENOMIC DNA]</scope>
    <source>
        <strain evidence="12">DSM 16096 / CECT 5854 / LMG 22089 / FP35</strain>
    </source>
</reference>
<dbReference type="SMART" id="SM00283">
    <property type="entry name" value="MA"/>
    <property type="match status" value="1"/>
</dbReference>
<dbReference type="GO" id="GO:0007165">
    <property type="term" value="P:signal transduction"/>
    <property type="evidence" value="ECO:0007669"/>
    <property type="project" value="UniProtKB-KW"/>
</dbReference>
<dbReference type="GO" id="GO:0005886">
    <property type="term" value="C:plasma membrane"/>
    <property type="evidence" value="ECO:0007669"/>
    <property type="project" value="TreeGrafter"/>
</dbReference>
<dbReference type="GO" id="GO:0006935">
    <property type="term" value="P:chemotaxis"/>
    <property type="evidence" value="ECO:0007669"/>
    <property type="project" value="UniProtKB-KW"/>
</dbReference>
<dbReference type="Pfam" id="PF00672">
    <property type="entry name" value="HAMP"/>
    <property type="match status" value="1"/>
</dbReference>
<name>S2L705_LITA3</name>
<dbReference type="InterPro" id="IPR004089">
    <property type="entry name" value="MCPsignal_dom"/>
</dbReference>
<dbReference type="CDD" id="cd06225">
    <property type="entry name" value="HAMP"/>
    <property type="match status" value="1"/>
</dbReference>
<evidence type="ECO:0000256" key="8">
    <source>
        <dbReference type="SAM" id="Phobius"/>
    </source>
</evidence>
<dbReference type="GO" id="GO:0004888">
    <property type="term" value="F:transmembrane signaling receptor activity"/>
    <property type="evidence" value="ECO:0007669"/>
    <property type="project" value="TreeGrafter"/>
</dbReference>
<organism evidence="11 12">
    <name type="scientific">Litchfieldella anticariensis (strain DSM 16096 / CECT 5854 / CIP 108499 / LMG 22089 / FP35)</name>
    <name type="common">Halomonas anticariensis</name>
    <dbReference type="NCBI Taxonomy" id="1121939"/>
    <lineage>
        <taxon>Bacteria</taxon>
        <taxon>Pseudomonadati</taxon>
        <taxon>Pseudomonadota</taxon>
        <taxon>Gammaproteobacteria</taxon>
        <taxon>Oceanospirillales</taxon>
        <taxon>Halomonadaceae</taxon>
        <taxon>Litchfieldella</taxon>
    </lineage>
</organism>
<evidence type="ECO:0000256" key="6">
    <source>
        <dbReference type="SAM" id="Coils"/>
    </source>
</evidence>
<comment type="subcellular location">
    <subcellularLocation>
        <location evidence="1">Membrane</location>
    </subcellularLocation>
</comment>
<dbReference type="OrthoDB" id="2489132at2"/>
<feature type="domain" description="Methyl-accepting transducer" evidence="9">
    <location>
        <begin position="403"/>
        <end position="618"/>
    </location>
</feature>
<keyword evidence="2" id="KW-0145">Chemotaxis</keyword>
<dbReference type="PROSITE" id="PS50111">
    <property type="entry name" value="CHEMOTAXIS_TRANSDUC_2"/>
    <property type="match status" value="1"/>
</dbReference>
<evidence type="ECO:0000256" key="2">
    <source>
        <dbReference type="ARBA" id="ARBA00022500"/>
    </source>
</evidence>
<feature type="compositionally biased region" description="Polar residues" evidence="7">
    <location>
        <begin position="445"/>
        <end position="457"/>
    </location>
</feature>
<dbReference type="SUPFAM" id="SSF58104">
    <property type="entry name" value="Methyl-accepting chemotaxis protein (MCP) signaling domain"/>
    <property type="match status" value="1"/>
</dbReference>
<evidence type="ECO:0000259" key="10">
    <source>
        <dbReference type="PROSITE" id="PS50885"/>
    </source>
</evidence>
<evidence type="ECO:0000256" key="4">
    <source>
        <dbReference type="ARBA" id="ARBA00029447"/>
    </source>
</evidence>